<accession>A0ABV8CBJ5</accession>
<organism evidence="2 3">
    <name type="scientific">Legionella dresdenensis</name>
    <dbReference type="NCBI Taxonomy" id="450200"/>
    <lineage>
        <taxon>Bacteria</taxon>
        <taxon>Pseudomonadati</taxon>
        <taxon>Pseudomonadota</taxon>
        <taxon>Gammaproteobacteria</taxon>
        <taxon>Legionellales</taxon>
        <taxon>Legionellaceae</taxon>
        <taxon>Legionella</taxon>
    </lineage>
</organism>
<evidence type="ECO:0000313" key="2">
    <source>
        <dbReference type="EMBL" id="MFC3907635.1"/>
    </source>
</evidence>
<evidence type="ECO:0008006" key="4">
    <source>
        <dbReference type="Google" id="ProtNLM"/>
    </source>
</evidence>
<evidence type="ECO:0000313" key="3">
    <source>
        <dbReference type="Proteomes" id="UP001595758"/>
    </source>
</evidence>
<keyword evidence="3" id="KW-1185">Reference proteome</keyword>
<evidence type="ECO:0000256" key="1">
    <source>
        <dbReference type="SAM" id="MobiDB-lite"/>
    </source>
</evidence>
<dbReference type="EMBL" id="JBHSAB010000001">
    <property type="protein sequence ID" value="MFC3907635.1"/>
    <property type="molecule type" value="Genomic_DNA"/>
</dbReference>
<gene>
    <name evidence="2" type="ORF">ACFORL_00895</name>
</gene>
<sequence length="567" mass="64916">MRIYFTTIQIDGAYLIWNVKGNAATCENKLTGSTKLLNAEDVNTELKQHRVSGISYTVKGPEIKDYETFCKTNKPCIIIDNIDLHTDIRPRLTTSSNLLRSQSNPDSPTITITKAKSPRNKKSPRSVSGPITHFFSPSPSPRATTETPEAPPSPERYISSSTFRAASLKLEDLIPEPKTGVDDIFRQTRCYEKQNNNRENNMATESSKIIKRLSTIFIKSQSELSSLIEPYLVLKIYPIKEAQIELIKQLFDTILAPLMPRPSAKLTFFFKMAIKEAMNNPPFNQQKKLRVPLTQEPALFKSQQQRFYAMSKIALVAAQTMLMPLYFFVSPEITSTQLTKDPELQRELDNFKEIIITGTHVFKILEILYQLSEKTMQSGLIEHDIIEKRNAFRESLAETPDTISLSEYTNDFNDCYESWVALVRNSSSIGKKAKTDFRQQLIAQLLQEFNGPTGLKAEIYNDTTAFYLTLPKEERFDYYPQADDKTPDLYLSAELAASFKKDYPQLQKCKNLSDLIQTSCKLLREKFKEQILKHVGDVKKMKEREKQPVELERDEILDPVSFVRSFG</sequence>
<reference evidence="3" key="1">
    <citation type="journal article" date="2019" name="Int. J. Syst. Evol. Microbiol.">
        <title>The Global Catalogue of Microorganisms (GCM) 10K type strain sequencing project: providing services to taxonomists for standard genome sequencing and annotation.</title>
        <authorList>
            <consortium name="The Broad Institute Genomics Platform"/>
            <consortium name="The Broad Institute Genome Sequencing Center for Infectious Disease"/>
            <person name="Wu L."/>
            <person name="Ma J."/>
        </authorList>
    </citation>
    <scope>NUCLEOTIDE SEQUENCE [LARGE SCALE GENOMIC DNA]</scope>
    <source>
        <strain evidence="3">CCUG 59858</strain>
    </source>
</reference>
<name>A0ABV8CBJ5_9GAMM</name>
<comment type="caution">
    <text evidence="2">The sequence shown here is derived from an EMBL/GenBank/DDBJ whole genome shotgun (WGS) entry which is preliminary data.</text>
</comment>
<feature type="compositionally biased region" description="Polar residues" evidence="1">
    <location>
        <begin position="95"/>
        <end position="114"/>
    </location>
</feature>
<dbReference type="Proteomes" id="UP001595758">
    <property type="component" value="Unassembled WGS sequence"/>
</dbReference>
<protein>
    <recommendedName>
        <fullName evidence="4">Ras-GEF domain-containing protein</fullName>
    </recommendedName>
</protein>
<proteinExistence type="predicted"/>
<feature type="region of interest" description="Disordered" evidence="1">
    <location>
        <begin position="95"/>
        <end position="158"/>
    </location>
</feature>